<comment type="caution">
    <text evidence="2">The sequence shown here is derived from an EMBL/GenBank/DDBJ whole genome shotgun (WGS) entry which is preliminary data.</text>
</comment>
<accession>X1EAB4</accession>
<name>X1EAB4_9ZZZZ</name>
<feature type="transmembrane region" description="Helical" evidence="1">
    <location>
        <begin position="12"/>
        <end position="38"/>
    </location>
</feature>
<dbReference type="AlphaFoldDB" id="X1EAB4"/>
<keyword evidence="1" id="KW-1133">Transmembrane helix</keyword>
<sequence>MDLNKKMDYKNFHDGLLSISLIQFIISLTFLISSIILKPYIALEPKERDFIVLLTVLNMSFSIYYIIEALKLEKVFKLEDKHVIKFGKRIGIVSLVYLPLYFTFLSLLFLNLHELQVMMVYLNLIIETLLLGVVFKEVYDLLFITEAERKFELEKNRKLYLEP</sequence>
<keyword evidence="1" id="KW-0472">Membrane</keyword>
<keyword evidence="1" id="KW-0812">Transmembrane</keyword>
<proteinExistence type="predicted"/>
<organism evidence="2">
    <name type="scientific">marine sediment metagenome</name>
    <dbReference type="NCBI Taxonomy" id="412755"/>
    <lineage>
        <taxon>unclassified sequences</taxon>
        <taxon>metagenomes</taxon>
        <taxon>ecological metagenomes</taxon>
    </lineage>
</organism>
<dbReference type="EMBL" id="BARU01002641">
    <property type="protein sequence ID" value="GAH30221.1"/>
    <property type="molecule type" value="Genomic_DNA"/>
</dbReference>
<evidence type="ECO:0000313" key="2">
    <source>
        <dbReference type="EMBL" id="GAH30221.1"/>
    </source>
</evidence>
<feature type="transmembrane region" description="Helical" evidence="1">
    <location>
        <begin position="90"/>
        <end position="109"/>
    </location>
</feature>
<reference evidence="2" key="1">
    <citation type="journal article" date="2014" name="Front. Microbiol.">
        <title>High frequency of phylogenetically diverse reductive dehalogenase-homologous genes in deep subseafloor sedimentary metagenomes.</title>
        <authorList>
            <person name="Kawai M."/>
            <person name="Futagami T."/>
            <person name="Toyoda A."/>
            <person name="Takaki Y."/>
            <person name="Nishi S."/>
            <person name="Hori S."/>
            <person name="Arai W."/>
            <person name="Tsubouchi T."/>
            <person name="Morono Y."/>
            <person name="Uchiyama I."/>
            <person name="Ito T."/>
            <person name="Fujiyama A."/>
            <person name="Inagaki F."/>
            <person name="Takami H."/>
        </authorList>
    </citation>
    <scope>NUCLEOTIDE SEQUENCE</scope>
    <source>
        <strain evidence="2">Expedition CK06-06</strain>
    </source>
</reference>
<evidence type="ECO:0000256" key="1">
    <source>
        <dbReference type="SAM" id="Phobius"/>
    </source>
</evidence>
<gene>
    <name evidence="2" type="ORF">S03H2_06141</name>
</gene>
<feature type="transmembrane region" description="Helical" evidence="1">
    <location>
        <begin position="50"/>
        <end position="70"/>
    </location>
</feature>
<protein>
    <submittedName>
        <fullName evidence="2">Uncharacterized protein</fullName>
    </submittedName>
</protein>